<sequence length="84" mass="9232">MTAMITTLENLLSQVFTNSGNWAVPATTTCLGLETALREVLNAETEHVIELHAVLGEHSNADKTTEKGISFEETARVLQREGKY</sequence>
<reference evidence="1" key="2">
    <citation type="submission" date="2022-06" db="UniProtKB">
        <authorList>
            <consortium name="EnsemblMetazoa"/>
        </authorList>
    </citation>
    <scope>IDENTIFICATION</scope>
    <source>
        <strain evidence="1">PS312</strain>
    </source>
</reference>
<gene>
    <name evidence="1" type="primary">WBGene00275668</name>
</gene>
<dbReference type="Proteomes" id="UP000005239">
    <property type="component" value="Unassembled WGS sequence"/>
</dbReference>
<protein>
    <submittedName>
        <fullName evidence="1">Uncharacterized protein</fullName>
    </submittedName>
</protein>
<evidence type="ECO:0000313" key="1">
    <source>
        <dbReference type="EnsemblMetazoa" id="PPA37299.1"/>
    </source>
</evidence>
<accession>A0A2A6BTR6</accession>
<dbReference type="OrthoDB" id="4092856at2759"/>
<accession>A0A8R1YRB0</accession>
<dbReference type="EnsemblMetazoa" id="PPA37299.1">
    <property type="protein sequence ID" value="PPA37299.1"/>
    <property type="gene ID" value="WBGene00275668"/>
</dbReference>
<evidence type="ECO:0000313" key="2">
    <source>
        <dbReference type="Proteomes" id="UP000005239"/>
    </source>
</evidence>
<proteinExistence type="predicted"/>
<name>A0A2A6BTR6_PRIPA</name>
<keyword evidence="2" id="KW-1185">Reference proteome</keyword>
<dbReference type="AlphaFoldDB" id="A0A2A6BTR6"/>
<reference evidence="2" key="1">
    <citation type="journal article" date="2008" name="Nat. Genet.">
        <title>The Pristionchus pacificus genome provides a unique perspective on nematode lifestyle and parasitism.</title>
        <authorList>
            <person name="Dieterich C."/>
            <person name="Clifton S.W."/>
            <person name="Schuster L.N."/>
            <person name="Chinwalla A."/>
            <person name="Delehaunty K."/>
            <person name="Dinkelacker I."/>
            <person name="Fulton L."/>
            <person name="Fulton R."/>
            <person name="Godfrey J."/>
            <person name="Minx P."/>
            <person name="Mitreva M."/>
            <person name="Roeseler W."/>
            <person name="Tian H."/>
            <person name="Witte H."/>
            <person name="Yang S.P."/>
            <person name="Wilson R.K."/>
            <person name="Sommer R.J."/>
        </authorList>
    </citation>
    <scope>NUCLEOTIDE SEQUENCE [LARGE SCALE GENOMIC DNA]</scope>
    <source>
        <strain evidence="2">PS312</strain>
    </source>
</reference>
<organism evidence="1 2">
    <name type="scientific">Pristionchus pacificus</name>
    <name type="common">Parasitic nematode worm</name>
    <dbReference type="NCBI Taxonomy" id="54126"/>
    <lineage>
        <taxon>Eukaryota</taxon>
        <taxon>Metazoa</taxon>
        <taxon>Ecdysozoa</taxon>
        <taxon>Nematoda</taxon>
        <taxon>Chromadorea</taxon>
        <taxon>Rhabditida</taxon>
        <taxon>Rhabditina</taxon>
        <taxon>Diplogasteromorpha</taxon>
        <taxon>Diplogasteroidea</taxon>
        <taxon>Neodiplogasteridae</taxon>
        <taxon>Pristionchus</taxon>
    </lineage>
</organism>